<dbReference type="AlphaFoldDB" id="A0A2G1W0N6"/>
<keyword evidence="1" id="KW-0812">Transmembrane</keyword>
<gene>
    <name evidence="3" type="ORF">CEE69_25115</name>
</gene>
<evidence type="ECO:0000256" key="2">
    <source>
        <dbReference type="SAM" id="SignalP"/>
    </source>
</evidence>
<evidence type="ECO:0000256" key="1">
    <source>
        <dbReference type="SAM" id="Phobius"/>
    </source>
</evidence>
<protein>
    <submittedName>
        <fullName evidence="3">Uncharacterized protein</fullName>
    </submittedName>
</protein>
<comment type="caution">
    <text evidence="3">The sequence shown here is derived from an EMBL/GenBank/DDBJ whole genome shotgun (WGS) entry which is preliminary data.</text>
</comment>
<proteinExistence type="predicted"/>
<evidence type="ECO:0000313" key="3">
    <source>
        <dbReference type="EMBL" id="PHQ32565.1"/>
    </source>
</evidence>
<dbReference type="RefSeq" id="WP_099263385.1">
    <property type="nucleotide sequence ID" value="NZ_NIZW01000025.1"/>
</dbReference>
<keyword evidence="2" id="KW-0732">Signal</keyword>
<dbReference type="OrthoDB" id="9830442at2"/>
<dbReference type="Proteomes" id="UP000225740">
    <property type="component" value="Unassembled WGS sequence"/>
</dbReference>
<evidence type="ECO:0000313" key="4">
    <source>
        <dbReference type="Proteomes" id="UP000225740"/>
    </source>
</evidence>
<reference evidence="3 4" key="1">
    <citation type="submission" date="2017-06" db="EMBL/GenBank/DDBJ databases">
        <title>Description of Rhodopirellula bahusiensis sp. nov.</title>
        <authorList>
            <person name="Kizina J."/>
            <person name="Harder J."/>
        </authorList>
    </citation>
    <scope>NUCLEOTIDE SEQUENCE [LARGE SCALE GENOMIC DNA]</scope>
    <source>
        <strain evidence="3 4">SWK21</strain>
    </source>
</reference>
<feature type="signal peptide" evidence="2">
    <location>
        <begin position="1"/>
        <end position="22"/>
    </location>
</feature>
<keyword evidence="1" id="KW-0472">Membrane</keyword>
<feature type="chain" id="PRO_5013733483" evidence="2">
    <location>
        <begin position="23"/>
        <end position="118"/>
    </location>
</feature>
<feature type="transmembrane region" description="Helical" evidence="1">
    <location>
        <begin position="88"/>
        <end position="108"/>
    </location>
</feature>
<organism evidence="3 4">
    <name type="scientific">Rhodopirellula bahusiensis</name>
    <dbReference type="NCBI Taxonomy" id="2014065"/>
    <lineage>
        <taxon>Bacteria</taxon>
        <taxon>Pseudomonadati</taxon>
        <taxon>Planctomycetota</taxon>
        <taxon>Planctomycetia</taxon>
        <taxon>Pirellulales</taxon>
        <taxon>Pirellulaceae</taxon>
        <taxon>Rhodopirellula</taxon>
    </lineage>
</organism>
<name>A0A2G1W0N6_9BACT</name>
<keyword evidence="4" id="KW-1185">Reference proteome</keyword>
<dbReference type="GeneID" id="90611206"/>
<dbReference type="EMBL" id="NIZW01000025">
    <property type="protein sequence ID" value="PHQ32565.1"/>
    <property type="molecule type" value="Genomic_DNA"/>
</dbReference>
<keyword evidence="1" id="KW-1133">Transmembrane helix</keyword>
<accession>A0A2G1W0N6</accession>
<sequence length="118" mass="13382">MSRSSIFKASLCALAISISVLAWVWAIDQRDQPDFSQQLQNSYSRMISYQELMLECDPSSQDYSRFQREVSVAANEKMRLKANLLLRTLIRLVCATVIVLAGIVAVRFRPSPGRITKL</sequence>